<sequence length="135" mass="15393">MIDYDKLEKVGEYKDGKLSLWFKKASEEEGDVYLLKFGTDTYIGSTTCMKRRMNTHISMLRSGKHQTTKMQEIFNSNMSFDIYLLMRISGIGSVVQFAEQALIKLLNPTISSCLPKGNTCPFTSNLWTISKEISQ</sequence>
<evidence type="ECO:0000313" key="1">
    <source>
        <dbReference type="EMBL" id="UVQ95092.1"/>
    </source>
</evidence>
<gene>
    <name evidence="1" type="ORF">NXW23_11730</name>
</gene>
<dbReference type="Gene3D" id="3.40.1440.10">
    <property type="entry name" value="GIY-YIG endonuclease"/>
    <property type="match status" value="1"/>
</dbReference>
<dbReference type="Proteomes" id="UP001060260">
    <property type="component" value="Chromosome"/>
</dbReference>
<name>A0AA94XYN7_9BACE</name>
<dbReference type="InterPro" id="IPR035901">
    <property type="entry name" value="GIY-YIG_endonuc_sf"/>
</dbReference>
<proteinExistence type="predicted"/>
<dbReference type="SUPFAM" id="SSF82771">
    <property type="entry name" value="GIY-YIG endonuclease"/>
    <property type="match status" value="1"/>
</dbReference>
<dbReference type="AlphaFoldDB" id="A0AA94XYN7"/>
<accession>A0AA94XYN7</accession>
<evidence type="ECO:0008006" key="3">
    <source>
        <dbReference type="Google" id="ProtNLM"/>
    </source>
</evidence>
<dbReference type="EMBL" id="CP103166">
    <property type="protein sequence ID" value="UVQ95092.1"/>
    <property type="molecule type" value="Genomic_DNA"/>
</dbReference>
<organism evidence="1 2">
    <name type="scientific">Bacteroides caccae</name>
    <dbReference type="NCBI Taxonomy" id="47678"/>
    <lineage>
        <taxon>Bacteria</taxon>
        <taxon>Pseudomonadati</taxon>
        <taxon>Bacteroidota</taxon>
        <taxon>Bacteroidia</taxon>
        <taxon>Bacteroidales</taxon>
        <taxon>Bacteroidaceae</taxon>
        <taxon>Bacteroides</taxon>
    </lineage>
</organism>
<protein>
    <recommendedName>
        <fullName evidence="3">GIY-YIG domain-containing protein</fullName>
    </recommendedName>
</protein>
<evidence type="ECO:0000313" key="2">
    <source>
        <dbReference type="Proteomes" id="UP001060260"/>
    </source>
</evidence>
<reference evidence="1" key="1">
    <citation type="submission" date="2022-08" db="EMBL/GenBank/DDBJ databases">
        <title>Genome Sequencing of Bacteroides fragilis Group Isolates with Nanopore Technology.</title>
        <authorList>
            <person name="Tisza M.J."/>
            <person name="Smith D."/>
            <person name="Dekker J.P."/>
        </authorList>
    </citation>
    <scope>NUCLEOTIDE SEQUENCE</scope>
    <source>
        <strain evidence="1">BFG-474</strain>
    </source>
</reference>